<name>A0A895YGV4_9ACTN</name>
<dbReference type="AlphaFoldDB" id="A0A895YGV4"/>
<sequence>MSHQADQTFVPPPWPWYALVADSMWMVDEFTPENGATRLVPNSV</sequence>
<dbReference type="RefSeq" id="WP_420847626.1">
    <property type="nucleotide sequence ID" value="NZ_CP070499.1"/>
</dbReference>
<dbReference type="GO" id="GO:0016706">
    <property type="term" value="F:2-oxoglutarate-dependent dioxygenase activity"/>
    <property type="evidence" value="ECO:0007669"/>
    <property type="project" value="UniProtKB-ARBA"/>
</dbReference>
<protein>
    <submittedName>
        <fullName evidence="1">Phytanoyl-CoA dioxygenase family protein</fullName>
    </submittedName>
</protein>
<dbReference type="Gene3D" id="2.60.120.620">
    <property type="entry name" value="q2cbj1_9rhob like domain"/>
    <property type="match status" value="1"/>
</dbReference>
<evidence type="ECO:0000313" key="2">
    <source>
        <dbReference type="Proteomes" id="UP000662857"/>
    </source>
</evidence>
<keyword evidence="2" id="KW-1185">Reference proteome</keyword>
<keyword evidence="1" id="KW-0560">Oxidoreductase</keyword>
<proteinExistence type="predicted"/>
<gene>
    <name evidence="1" type="ORF">JQS43_25430</name>
</gene>
<accession>A0A895YGV4</accession>
<evidence type="ECO:0000313" key="1">
    <source>
        <dbReference type="EMBL" id="QSB14749.1"/>
    </source>
</evidence>
<dbReference type="Proteomes" id="UP000662857">
    <property type="component" value="Chromosome"/>
</dbReference>
<dbReference type="EMBL" id="CP070499">
    <property type="protein sequence ID" value="QSB14749.1"/>
    <property type="molecule type" value="Genomic_DNA"/>
</dbReference>
<reference evidence="1" key="1">
    <citation type="submission" date="2021-02" db="EMBL/GenBank/DDBJ databases">
        <title>Natrosporangium hydrolyticum gen. nov., sp. nov, a haloalkaliphilic actinobacterium from a soda solonchak soil.</title>
        <authorList>
            <person name="Sorokin D.Y."/>
            <person name="Khijniak T.V."/>
            <person name="Zakharycheva A.P."/>
            <person name="Boueva O.V."/>
            <person name="Ariskina E.V."/>
            <person name="Hahnke R.L."/>
            <person name="Bunk B."/>
            <person name="Sproer C."/>
            <person name="Schumann P."/>
            <person name="Evtushenko L.I."/>
            <person name="Kublanov I.V."/>
        </authorList>
    </citation>
    <scope>NUCLEOTIDE SEQUENCE</scope>
    <source>
        <strain evidence="1">DSM 106523</strain>
    </source>
</reference>
<dbReference type="KEGG" id="nhy:JQS43_25430"/>
<dbReference type="InterPro" id="IPR008775">
    <property type="entry name" value="Phytyl_CoA_dOase-like"/>
</dbReference>
<dbReference type="Pfam" id="PF05721">
    <property type="entry name" value="PhyH"/>
    <property type="match status" value="1"/>
</dbReference>
<organism evidence="1 2">
    <name type="scientific">Natronosporangium hydrolyticum</name>
    <dbReference type="NCBI Taxonomy" id="2811111"/>
    <lineage>
        <taxon>Bacteria</taxon>
        <taxon>Bacillati</taxon>
        <taxon>Actinomycetota</taxon>
        <taxon>Actinomycetes</taxon>
        <taxon>Micromonosporales</taxon>
        <taxon>Micromonosporaceae</taxon>
        <taxon>Natronosporangium</taxon>
    </lineage>
</organism>
<keyword evidence="1" id="KW-0223">Dioxygenase</keyword>